<dbReference type="InParanoid" id="A0A162T665"/>
<proteinExistence type="predicted"/>
<dbReference type="Proteomes" id="UP000077315">
    <property type="component" value="Unassembled WGS sequence"/>
</dbReference>
<dbReference type="VEuPathDB" id="FungiDB:PHYBLDRAFT_67382"/>
<reference evidence="2" key="1">
    <citation type="submission" date="2015-06" db="EMBL/GenBank/DDBJ databases">
        <title>Expansion of signal transduction pathways in fungi by whole-genome duplication.</title>
        <authorList>
            <consortium name="DOE Joint Genome Institute"/>
            <person name="Corrochano L.M."/>
            <person name="Kuo A."/>
            <person name="Marcet-Houben M."/>
            <person name="Polaino S."/>
            <person name="Salamov A."/>
            <person name="Villalobos J.M."/>
            <person name="Alvarez M.I."/>
            <person name="Avalos J."/>
            <person name="Benito E.P."/>
            <person name="Benoit I."/>
            <person name="Burger G."/>
            <person name="Camino L.P."/>
            <person name="Canovas D."/>
            <person name="Cerda-Olmedo E."/>
            <person name="Cheng J.-F."/>
            <person name="Dominguez A."/>
            <person name="Elias M."/>
            <person name="Eslava A.P."/>
            <person name="Glaser F."/>
            <person name="Grimwood J."/>
            <person name="Gutierrez G."/>
            <person name="Heitman J."/>
            <person name="Henrissat B."/>
            <person name="Iturriaga E.A."/>
            <person name="Lang B.F."/>
            <person name="Lavin J.L."/>
            <person name="Lee S."/>
            <person name="Li W."/>
            <person name="Lindquist E."/>
            <person name="Lopez-Garcia S."/>
            <person name="Luque E.M."/>
            <person name="Marcos A.T."/>
            <person name="Martin J."/>
            <person name="McCluskey K."/>
            <person name="Medina H.R."/>
            <person name="Miralles-Duran A."/>
            <person name="Miyazaki A."/>
            <person name="Munoz-Torres E."/>
            <person name="Oguiza J.A."/>
            <person name="Ohm R."/>
            <person name="Olmedo M."/>
            <person name="Orejas M."/>
            <person name="Ortiz-Castellanos L."/>
            <person name="Pisabarro A.G."/>
            <person name="Rodriguez-Romero J."/>
            <person name="Ruiz-Herrera J."/>
            <person name="Ruiz-Vazquez R."/>
            <person name="Sanz C."/>
            <person name="Schackwitz W."/>
            <person name="Schmutz J."/>
            <person name="Shahriari M."/>
            <person name="Shelest E."/>
            <person name="Silva-Franco F."/>
            <person name="Soanes D."/>
            <person name="Syed K."/>
            <person name="Tagua V.G."/>
            <person name="Talbot N.J."/>
            <person name="Thon M."/>
            <person name="De vries R.P."/>
            <person name="Wiebenga A."/>
            <person name="Yadav J.S."/>
            <person name="Braun E.L."/>
            <person name="Baker S."/>
            <person name="Garre V."/>
            <person name="Horwitz B."/>
            <person name="Torres-Martinez S."/>
            <person name="Idnurm A."/>
            <person name="Herrera-Estrella A."/>
            <person name="Gabaldon T."/>
            <person name="Grigoriev I.V."/>
        </authorList>
    </citation>
    <scope>NUCLEOTIDE SEQUENCE [LARGE SCALE GENOMIC DNA]</scope>
    <source>
        <strain evidence="2">NRRL 1555(-)</strain>
    </source>
</reference>
<accession>A0A162T665</accession>
<dbReference type="RefSeq" id="XP_018284542.1">
    <property type="nucleotide sequence ID" value="XM_018441787.1"/>
</dbReference>
<keyword evidence="2" id="KW-1185">Reference proteome</keyword>
<dbReference type="GeneID" id="29002693"/>
<dbReference type="EMBL" id="KV441002">
    <property type="protein sequence ID" value="OAD66502.1"/>
    <property type="molecule type" value="Genomic_DNA"/>
</dbReference>
<protein>
    <submittedName>
        <fullName evidence="1">Uncharacterized protein</fullName>
    </submittedName>
</protein>
<organism evidence="1 2">
    <name type="scientific">Phycomyces blakesleeanus (strain ATCC 8743b / DSM 1359 / FGSC 10004 / NBRC 33097 / NRRL 1555)</name>
    <dbReference type="NCBI Taxonomy" id="763407"/>
    <lineage>
        <taxon>Eukaryota</taxon>
        <taxon>Fungi</taxon>
        <taxon>Fungi incertae sedis</taxon>
        <taxon>Mucoromycota</taxon>
        <taxon>Mucoromycotina</taxon>
        <taxon>Mucoromycetes</taxon>
        <taxon>Mucorales</taxon>
        <taxon>Phycomycetaceae</taxon>
        <taxon>Phycomyces</taxon>
    </lineage>
</organism>
<sequence length="118" mass="13460">MSLSEHCALKINSLVFSFSLTSDVDSRILLTATHGRKRQFLGLDLSKSFERRGLLYITGRIKGSIFYELRDRIVCQLEAMIVFGSFKDWLVKVLTKSIHDTQCLFDQKQINISGDIEG</sequence>
<evidence type="ECO:0000313" key="2">
    <source>
        <dbReference type="Proteomes" id="UP000077315"/>
    </source>
</evidence>
<name>A0A162T665_PHYB8</name>
<dbReference type="AlphaFoldDB" id="A0A162T665"/>
<gene>
    <name evidence="1" type="ORF">PHYBLDRAFT_67382</name>
</gene>
<evidence type="ECO:0000313" key="1">
    <source>
        <dbReference type="EMBL" id="OAD66502.1"/>
    </source>
</evidence>